<dbReference type="InterPro" id="IPR050469">
    <property type="entry name" value="Diguanylate_Cyclase"/>
</dbReference>
<dbReference type="CDD" id="cd01949">
    <property type="entry name" value="GGDEF"/>
    <property type="match status" value="1"/>
</dbReference>
<dbReference type="SMART" id="SM00267">
    <property type="entry name" value="GGDEF"/>
    <property type="match status" value="1"/>
</dbReference>
<reference evidence="2 3" key="1">
    <citation type="submission" date="2016-09" db="EMBL/GenBank/DDBJ databases">
        <title>Genomic analysis reveals versatility of anaerobic energy metabolism of Geosporobacter ferrireducens IRF9 of phylum Firmicutes.</title>
        <authorList>
            <person name="Kim S.-J."/>
        </authorList>
    </citation>
    <scope>NUCLEOTIDE SEQUENCE [LARGE SCALE GENOMIC DNA]</scope>
    <source>
        <strain evidence="2 3">IRF9</strain>
    </source>
</reference>
<dbReference type="AlphaFoldDB" id="A0A1D8GKW8"/>
<dbReference type="GO" id="GO:0005886">
    <property type="term" value="C:plasma membrane"/>
    <property type="evidence" value="ECO:0007669"/>
    <property type="project" value="TreeGrafter"/>
</dbReference>
<sequence>MIENTYELKPGYILIDENENVLYTNSNYKYDINHLLKTIKVFERIRTGNFGVEMCDNFKVSIEPIHIENQKLYVVEFMDAAHTDSLSRIAYKDLMSGLYNRNMWEDMLENRFEEFCHQFNTLVIIDIDNLKEVNDTAGHAVGDRMIKIVADSIKESIRSKDFACRYGGDEFIILLNDLKNNNVNKFVNRIRRKISKNCKEDEIHVSIGVATFKNLSDLQAAFQKADHNLYEEKKGKKKQVVNEEYYKLLESRETIEDEGAQAEDLAAMKPSLLYQDILDLSKKLDSVLYRQMAFKTNLKPNYE</sequence>
<dbReference type="GO" id="GO:0043709">
    <property type="term" value="P:cell adhesion involved in single-species biofilm formation"/>
    <property type="evidence" value="ECO:0007669"/>
    <property type="project" value="TreeGrafter"/>
</dbReference>
<dbReference type="InterPro" id="IPR000160">
    <property type="entry name" value="GGDEF_dom"/>
</dbReference>
<dbReference type="InterPro" id="IPR043128">
    <property type="entry name" value="Rev_trsase/Diguanyl_cyclase"/>
</dbReference>
<keyword evidence="3" id="KW-1185">Reference proteome</keyword>
<proteinExistence type="predicted"/>
<dbReference type="InterPro" id="IPR029787">
    <property type="entry name" value="Nucleotide_cyclase"/>
</dbReference>
<dbReference type="RefSeq" id="WP_069979503.1">
    <property type="nucleotide sequence ID" value="NZ_CP017269.1"/>
</dbReference>
<dbReference type="EMBL" id="CP017269">
    <property type="protein sequence ID" value="AOT71546.1"/>
    <property type="molecule type" value="Genomic_DNA"/>
</dbReference>
<dbReference type="KEGG" id="gfe:Gferi_19615"/>
<dbReference type="GO" id="GO:1902201">
    <property type="term" value="P:negative regulation of bacterial-type flagellum-dependent cell motility"/>
    <property type="evidence" value="ECO:0007669"/>
    <property type="project" value="TreeGrafter"/>
</dbReference>
<dbReference type="STRING" id="1424294.Gferi_19615"/>
<dbReference type="GO" id="GO:0052621">
    <property type="term" value="F:diguanylate cyclase activity"/>
    <property type="evidence" value="ECO:0007669"/>
    <property type="project" value="TreeGrafter"/>
</dbReference>
<dbReference type="Pfam" id="PF00990">
    <property type="entry name" value="GGDEF"/>
    <property type="match status" value="1"/>
</dbReference>
<dbReference type="FunFam" id="3.30.70.270:FF:000001">
    <property type="entry name" value="Diguanylate cyclase domain protein"/>
    <property type="match status" value="1"/>
</dbReference>
<dbReference type="PANTHER" id="PTHR45138">
    <property type="entry name" value="REGULATORY COMPONENTS OF SENSORY TRANSDUCTION SYSTEM"/>
    <property type="match status" value="1"/>
</dbReference>
<organism evidence="2 3">
    <name type="scientific">Geosporobacter ferrireducens</name>
    <dbReference type="NCBI Taxonomy" id="1424294"/>
    <lineage>
        <taxon>Bacteria</taxon>
        <taxon>Bacillati</taxon>
        <taxon>Bacillota</taxon>
        <taxon>Clostridia</taxon>
        <taxon>Peptostreptococcales</taxon>
        <taxon>Thermotaleaceae</taxon>
        <taxon>Geosporobacter</taxon>
    </lineage>
</organism>
<dbReference type="SUPFAM" id="SSF55073">
    <property type="entry name" value="Nucleotide cyclase"/>
    <property type="match status" value="1"/>
</dbReference>
<dbReference type="Proteomes" id="UP000095743">
    <property type="component" value="Chromosome"/>
</dbReference>
<dbReference type="NCBIfam" id="TIGR00254">
    <property type="entry name" value="GGDEF"/>
    <property type="match status" value="1"/>
</dbReference>
<evidence type="ECO:0000313" key="2">
    <source>
        <dbReference type="EMBL" id="AOT71546.1"/>
    </source>
</evidence>
<dbReference type="PROSITE" id="PS50887">
    <property type="entry name" value="GGDEF"/>
    <property type="match status" value="1"/>
</dbReference>
<protein>
    <recommendedName>
        <fullName evidence="1">GGDEF domain-containing protein</fullName>
    </recommendedName>
</protein>
<feature type="domain" description="GGDEF" evidence="1">
    <location>
        <begin position="118"/>
        <end position="244"/>
    </location>
</feature>
<accession>A0A1D8GKW8</accession>
<evidence type="ECO:0000259" key="1">
    <source>
        <dbReference type="PROSITE" id="PS50887"/>
    </source>
</evidence>
<name>A0A1D8GKW8_9FIRM</name>
<dbReference type="PANTHER" id="PTHR45138:SF9">
    <property type="entry name" value="DIGUANYLATE CYCLASE DGCM-RELATED"/>
    <property type="match status" value="1"/>
</dbReference>
<evidence type="ECO:0000313" key="3">
    <source>
        <dbReference type="Proteomes" id="UP000095743"/>
    </source>
</evidence>
<gene>
    <name evidence="2" type="ORF">Gferi_19615</name>
</gene>
<dbReference type="Gene3D" id="3.30.70.270">
    <property type="match status" value="1"/>
</dbReference>
<dbReference type="OrthoDB" id="9805474at2"/>